<accession>A0A0C2JMV8</accession>
<dbReference type="EMBL" id="JWZT01001987">
    <property type="protein sequence ID" value="KII70698.1"/>
    <property type="molecule type" value="Genomic_DNA"/>
</dbReference>
<protein>
    <submittedName>
        <fullName evidence="1">Uncharacterized protein</fullName>
    </submittedName>
</protein>
<sequence length="102" mass="11780">MATLRFTNLVKRNKLNLNTYVSLIGHTVSTQFYQIVPIIGHVPLRISKLYINIRTNTVIRQFRQAICFYICAASDNVVLVRDQHKSCLNATIIKNIERKYGI</sequence>
<name>A0A0C2JMV8_THEKT</name>
<organism evidence="1 2">
    <name type="scientific">Thelohanellus kitauei</name>
    <name type="common">Myxosporean</name>
    <dbReference type="NCBI Taxonomy" id="669202"/>
    <lineage>
        <taxon>Eukaryota</taxon>
        <taxon>Metazoa</taxon>
        <taxon>Cnidaria</taxon>
        <taxon>Myxozoa</taxon>
        <taxon>Myxosporea</taxon>
        <taxon>Bivalvulida</taxon>
        <taxon>Platysporina</taxon>
        <taxon>Myxobolidae</taxon>
        <taxon>Thelohanellus</taxon>
    </lineage>
</organism>
<comment type="caution">
    <text evidence="1">The sequence shown here is derived from an EMBL/GenBank/DDBJ whole genome shotgun (WGS) entry which is preliminary data.</text>
</comment>
<evidence type="ECO:0000313" key="1">
    <source>
        <dbReference type="EMBL" id="KII70698.1"/>
    </source>
</evidence>
<evidence type="ECO:0000313" key="2">
    <source>
        <dbReference type="Proteomes" id="UP000031668"/>
    </source>
</evidence>
<reference evidence="1 2" key="1">
    <citation type="journal article" date="2014" name="Genome Biol. Evol.">
        <title>The genome of the myxosporean Thelohanellus kitauei shows adaptations to nutrient acquisition within its fish host.</title>
        <authorList>
            <person name="Yang Y."/>
            <person name="Xiong J."/>
            <person name="Zhou Z."/>
            <person name="Huo F."/>
            <person name="Miao W."/>
            <person name="Ran C."/>
            <person name="Liu Y."/>
            <person name="Zhang J."/>
            <person name="Feng J."/>
            <person name="Wang M."/>
            <person name="Wang M."/>
            <person name="Wang L."/>
            <person name="Yao B."/>
        </authorList>
    </citation>
    <scope>NUCLEOTIDE SEQUENCE [LARGE SCALE GENOMIC DNA]</scope>
    <source>
        <strain evidence="1">Wuqing</strain>
    </source>
</reference>
<proteinExistence type="predicted"/>
<dbReference type="AlphaFoldDB" id="A0A0C2JMV8"/>
<keyword evidence="2" id="KW-1185">Reference proteome</keyword>
<dbReference type="Proteomes" id="UP000031668">
    <property type="component" value="Unassembled WGS sequence"/>
</dbReference>
<gene>
    <name evidence="1" type="ORF">RF11_09032</name>
</gene>